<dbReference type="EMBL" id="BDIP01003913">
    <property type="protein sequence ID" value="GIQ88272.1"/>
    <property type="molecule type" value="Genomic_DNA"/>
</dbReference>
<protein>
    <recommendedName>
        <fullName evidence="4">Tubulin--tyrosine ligase-like protein 5</fullName>
    </recommendedName>
</protein>
<dbReference type="OrthoDB" id="2016263at2759"/>
<gene>
    <name evidence="7" type="ORF">KIPB_010481</name>
</gene>
<feature type="compositionally biased region" description="Low complexity" evidence="6">
    <location>
        <begin position="9"/>
        <end position="24"/>
    </location>
</feature>
<accession>A0A9K3GMD4</accession>
<dbReference type="PANTHER" id="PTHR12241:SF145">
    <property type="entry name" value="TUBULIN POLYGLUTAMYLASE TTLL5"/>
    <property type="match status" value="1"/>
</dbReference>
<dbReference type="GO" id="GO:0036064">
    <property type="term" value="C:ciliary basal body"/>
    <property type="evidence" value="ECO:0007669"/>
    <property type="project" value="TreeGrafter"/>
</dbReference>
<evidence type="ECO:0000256" key="2">
    <source>
        <dbReference type="ARBA" id="ARBA00022741"/>
    </source>
</evidence>
<dbReference type="Proteomes" id="UP000265618">
    <property type="component" value="Unassembled WGS sequence"/>
</dbReference>
<dbReference type="GO" id="GO:0000226">
    <property type="term" value="P:microtubule cytoskeleton organization"/>
    <property type="evidence" value="ECO:0007669"/>
    <property type="project" value="TreeGrafter"/>
</dbReference>
<name>A0A9K3GMD4_9EUKA</name>
<reference evidence="7 8" key="1">
    <citation type="journal article" date="2018" name="PLoS ONE">
        <title>The draft genome of Kipferlia bialata reveals reductive genome evolution in fornicate parasites.</title>
        <authorList>
            <person name="Tanifuji G."/>
            <person name="Takabayashi S."/>
            <person name="Kume K."/>
            <person name="Takagi M."/>
            <person name="Nakayama T."/>
            <person name="Kamikawa R."/>
            <person name="Inagaki Y."/>
            <person name="Hashimoto T."/>
        </authorList>
    </citation>
    <scope>NUCLEOTIDE SEQUENCE [LARGE SCALE GENOMIC DNA]</scope>
    <source>
        <strain evidence="7">NY0173</strain>
    </source>
</reference>
<dbReference type="GO" id="GO:0015631">
    <property type="term" value="F:tubulin binding"/>
    <property type="evidence" value="ECO:0007669"/>
    <property type="project" value="TreeGrafter"/>
</dbReference>
<organism evidence="7 8">
    <name type="scientific">Kipferlia bialata</name>
    <dbReference type="NCBI Taxonomy" id="797122"/>
    <lineage>
        <taxon>Eukaryota</taxon>
        <taxon>Metamonada</taxon>
        <taxon>Carpediemonas-like organisms</taxon>
        <taxon>Kipferlia</taxon>
    </lineage>
</organism>
<sequence>MQRKSSTTRVGGRPRAGSRPRGVSKQAKPRPLPTVLVGGCSMHAVGFFAEALGYNVGMCPDFQQRRLATCSNSTSERGRGLRERERDQKPGGAAPRRRKSFDKGAERGRERERTRRSGSRVRGGRSVSIGVEAQREREREREAERPGSNHSVQSESSTASISLSPPEPAYPLGSIAECDIVWTGRGFLPSEYKAVRDGSLTCILNHWPNSGEVACKDKLFRNIIRLKHTHPSVYTMAPDTYFLPGDYTDLVRRHDALEAKGISSMWMVKPLKSSQGRNIELFP</sequence>
<keyword evidence="3" id="KW-0067">ATP-binding</keyword>
<dbReference type="GO" id="GO:0005524">
    <property type="term" value="F:ATP binding"/>
    <property type="evidence" value="ECO:0007669"/>
    <property type="project" value="UniProtKB-KW"/>
</dbReference>
<feature type="region of interest" description="Disordered" evidence="6">
    <location>
        <begin position="1"/>
        <end position="31"/>
    </location>
</feature>
<dbReference type="PROSITE" id="PS51221">
    <property type="entry name" value="TTL"/>
    <property type="match status" value="1"/>
</dbReference>
<keyword evidence="2" id="KW-0547">Nucleotide-binding</keyword>
<dbReference type="Pfam" id="PF03133">
    <property type="entry name" value="TTL"/>
    <property type="match status" value="1"/>
</dbReference>
<evidence type="ECO:0000313" key="7">
    <source>
        <dbReference type="EMBL" id="GIQ88272.1"/>
    </source>
</evidence>
<evidence type="ECO:0000256" key="4">
    <source>
        <dbReference type="ARBA" id="ARBA00041448"/>
    </source>
</evidence>
<feature type="compositionally biased region" description="Polar residues" evidence="6">
    <location>
        <begin position="148"/>
        <end position="163"/>
    </location>
</feature>
<evidence type="ECO:0000256" key="6">
    <source>
        <dbReference type="SAM" id="MobiDB-lite"/>
    </source>
</evidence>
<comment type="catalytic activity">
    <reaction evidence="5">
        <text>L-glutamyl-[protein] + L-glutamate + ATP = gamma-L-glutamyl-L-glutamyl-[protein] + ADP + phosphate + H(+)</text>
        <dbReference type="Rhea" id="RHEA:60144"/>
        <dbReference type="Rhea" id="RHEA-COMP:10208"/>
        <dbReference type="Rhea" id="RHEA-COMP:15517"/>
        <dbReference type="ChEBI" id="CHEBI:15378"/>
        <dbReference type="ChEBI" id="CHEBI:29973"/>
        <dbReference type="ChEBI" id="CHEBI:29985"/>
        <dbReference type="ChEBI" id="CHEBI:30616"/>
        <dbReference type="ChEBI" id="CHEBI:43474"/>
        <dbReference type="ChEBI" id="CHEBI:143622"/>
        <dbReference type="ChEBI" id="CHEBI:456216"/>
    </reaction>
    <physiologicalReaction direction="left-to-right" evidence="5">
        <dbReference type="Rhea" id="RHEA:60145"/>
    </physiologicalReaction>
</comment>
<keyword evidence="1 7" id="KW-0436">Ligase</keyword>
<evidence type="ECO:0000313" key="8">
    <source>
        <dbReference type="Proteomes" id="UP000265618"/>
    </source>
</evidence>
<dbReference type="AlphaFoldDB" id="A0A9K3GMD4"/>
<dbReference type="PANTHER" id="PTHR12241">
    <property type="entry name" value="TUBULIN POLYGLUTAMYLASE"/>
    <property type="match status" value="1"/>
</dbReference>
<feature type="non-terminal residue" evidence="7">
    <location>
        <position position="283"/>
    </location>
</feature>
<feature type="compositionally biased region" description="Basic and acidic residues" evidence="6">
    <location>
        <begin position="76"/>
        <end position="89"/>
    </location>
</feature>
<feature type="compositionally biased region" description="Basic and acidic residues" evidence="6">
    <location>
        <begin position="133"/>
        <end position="147"/>
    </location>
</feature>
<evidence type="ECO:0000256" key="1">
    <source>
        <dbReference type="ARBA" id="ARBA00022598"/>
    </source>
</evidence>
<feature type="region of interest" description="Disordered" evidence="6">
    <location>
        <begin position="70"/>
        <end position="165"/>
    </location>
</feature>
<proteinExistence type="predicted"/>
<keyword evidence="8" id="KW-1185">Reference proteome</keyword>
<dbReference type="InterPro" id="IPR004344">
    <property type="entry name" value="TTL/TTLL_fam"/>
</dbReference>
<dbReference type="GO" id="GO:0070740">
    <property type="term" value="F:tubulin-glutamic acid ligase activity"/>
    <property type="evidence" value="ECO:0007669"/>
    <property type="project" value="TreeGrafter"/>
</dbReference>
<evidence type="ECO:0000256" key="3">
    <source>
        <dbReference type="ARBA" id="ARBA00022840"/>
    </source>
</evidence>
<feature type="compositionally biased region" description="Basic and acidic residues" evidence="6">
    <location>
        <begin position="101"/>
        <end position="115"/>
    </location>
</feature>
<evidence type="ECO:0000256" key="5">
    <source>
        <dbReference type="ARBA" id="ARBA00049274"/>
    </source>
</evidence>
<comment type="caution">
    <text evidence="7">The sequence shown here is derived from an EMBL/GenBank/DDBJ whole genome shotgun (WGS) entry which is preliminary data.</text>
</comment>